<dbReference type="InterPro" id="IPR049625">
    <property type="entry name" value="Glyco_transf_61_cat"/>
</dbReference>
<organism evidence="2">
    <name type="scientific">Cyclophora tenuis</name>
    <name type="common">Marine diatom</name>
    <dbReference type="NCBI Taxonomy" id="216820"/>
    <lineage>
        <taxon>Eukaryota</taxon>
        <taxon>Sar</taxon>
        <taxon>Stramenopiles</taxon>
        <taxon>Ochrophyta</taxon>
        <taxon>Bacillariophyta</taxon>
        <taxon>Fragilariophyceae</taxon>
        <taxon>Fragilariophycidae</taxon>
        <taxon>Cyclophorales</taxon>
        <taxon>Cyclophoraceae</taxon>
        <taxon>Cyclophora</taxon>
    </lineage>
</organism>
<name>A0A7S1D4R6_CYCTE</name>
<evidence type="ECO:0000313" key="2">
    <source>
        <dbReference type="EMBL" id="CAD8938016.1"/>
    </source>
</evidence>
<reference evidence="2" key="1">
    <citation type="submission" date="2021-01" db="EMBL/GenBank/DDBJ databases">
        <authorList>
            <person name="Corre E."/>
            <person name="Pelletier E."/>
            <person name="Niang G."/>
            <person name="Scheremetjew M."/>
            <person name="Finn R."/>
            <person name="Kale V."/>
            <person name="Holt S."/>
            <person name="Cochrane G."/>
            <person name="Meng A."/>
            <person name="Brown T."/>
            <person name="Cohen L."/>
        </authorList>
    </citation>
    <scope>NUCLEOTIDE SEQUENCE</scope>
    <source>
        <strain evidence="2">ECT3854</strain>
    </source>
</reference>
<dbReference type="Pfam" id="PF04577">
    <property type="entry name" value="Glyco_transf_61"/>
    <property type="match status" value="1"/>
</dbReference>
<sequence>MGKRRFAATIGYIAVVAILTDGPFDNIPRYLSNVRRSNVTNEECDGVPLSIPKLFDRRKQQRKRYERATLAAAKHFNDFDDDLPKIQVLEKANYYVHRSGRNPQAVAWTDDKNYVQGPGWVTMDELEPPLLREPKVDRVLVGNYVAYTSWFEGNFGHYLDDHLPSIAYLRKELPLSIKFLLLDTKLSRSVLKFLDPYFYQNRIEWIRLREIVRVEGNLTVSIPVSIPLMHGRGRPHQYLREWVNEQHPVVPEKRAIVFYSRSSVDTHHKRIVDRKHERQVVDTVRAAMTRYHRREELVVFDGSVFNRESRNYTTMSIAEQFRIFRSAKTIIGPHGAGMLGNLVWVDPFPPTCHDRVQVLEFIPGPESEQVQAVYRSLFIRWRSWPVDFSVLLYSKESTHDKTFINLDNLNDALEGLWGKQNELQVASA</sequence>
<dbReference type="GO" id="GO:0016757">
    <property type="term" value="F:glycosyltransferase activity"/>
    <property type="evidence" value="ECO:0007669"/>
    <property type="project" value="InterPro"/>
</dbReference>
<proteinExistence type="predicted"/>
<dbReference type="AlphaFoldDB" id="A0A7S1D4R6"/>
<feature type="domain" description="Glycosyltransferase 61 catalytic" evidence="1">
    <location>
        <begin position="155"/>
        <end position="345"/>
    </location>
</feature>
<protein>
    <recommendedName>
        <fullName evidence="1">Glycosyltransferase 61 catalytic domain-containing protein</fullName>
    </recommendedName>
</protein>
<dbReference type="EMBL" id="HBFW01014247">
    <property type="protein sequence ID" value="CAD8938016.1"/>
    <property type="molecule type" value="Transcribed_RNA"/>
</dbReference>
<evidence type="ECO:0000259" key="1">
    <source>
        <dbReference type="Pfam" id="PF04577"/>
    </source>
</evidence>
<accession>A0A7S1D4R6</accession>
<gene>
    <name evidence="2" type="ORF">CTEN0397_LOCUS9079</name>
</gene>